<evidence type="ECO:0000256" key="3">
    <source>
        <dbReference type="ARBA" id="ARBA00023242"/>
    </source>
</evidence>
<accession>K1VM67</accession>
<dbReference type="GO" id="GO:0005634">
    <property type="term" value="C:nucleus"/>
    <property type="evidence" value="ECO:0007669"/>
    <property type="project" value="UniProtKB-SubCell"/>
</dbReference>
<evidence type="ECO:0000313" key="7">
    <source>
        <dbReference type="EMBL" id="EKD00452.1"/>
    </source>
</evidence>
<protein>
    <recommendedName>
        <fullName evidence="9">Rad21/Rec8-like protein N-terminal domain-containing protein</fullName>
    </recommendedName>
</protein>
<dbReference type="AlphaFoldDB" id="K1VM67"/>
<dbReference type="OrthoDB" id="10071381at2759"/>
<feature type="region of interest" description="Disordered" evidence="4">
    <location>
        <begin position="200"/>
        <end position="291"/>
    </location>
</feature>
<sequence length="584" mass="64448">MFFTDDLQIGKNGFLGIVWLMATLGPKNKRITRKAITNLEIPQTCELIGQPAEPMALRLSGHLLVGVTRYDHITFTEADELFDFNFAGGLEFGAIDWNRPINEQRKRRGTSKLSSLQQTQSSHSVSHQGGDFSGYGSDDDEEASQDGSNVGRGRKRNSSVATMDTINKRPRLPTREPEIMDFAPIELDILGDLGDPFLDDITHDPLQQTTDNLDVDLPLPAEGNPNPYEWAPLQGQPADISEVDHSLGGGADAAANKRRSNSPTESEHSDGHEATRKTRKKKPAKRLRLDKAVDDNLSYEDMIAEQREDRRSKVTENTNRVQAASLVDRAGLFVQCELYRHPKLTFQWQTAPQQIAKAGTVPPAAVPDTQIDAQQEDFFPTDYGDYVPDLPLPDPESGPTRSANTGFGGPAPTPPSYSNDARRNLTATPEQPRRLSQRLPADESMLDLNEDEREIVADCGLLIAPSASGRAIESPQRSVRPRLASDSGAAMPLILQVPAVWRATFLTPSYVEQRMLQHKTMEIEFDEIVDVGSDKRVAAAAFYNCLMLATKGILKVQQDTHFGPISVRINAEGDDEEDAEDIAI</sequence>
<dbReference type="SUPFAM" id="SSF46785">
    <property type="entry name" value="Winged helix' DNA-binding domain"/>
    <property type="match status" value="1"/>
</dbReference>
<dbReference type="InterPro" id="IPR006909">
    <property type="entry name" value="Rad21/Rec8_C_eu"/>
</dbReference>
<dbReference type="GO" id="GO:0007062">
    <property type="term" value="P:sister chromatid cohesion"/>
    <property type="evidence" value="ECO:0007669"/>
    <property type="project" value="InterPro"/>
</dbReference>
<dbReference type="STRING" id="1220162.K1VM67"/>
<feature type="compositionally biased region" description="Low complexity" evidence="4">
    <location>
        <begin position="111"/>
        <end position="136"/>
    </location>
</feature>
<evidence type="ECO:0000259" key="6">
    <source>
        <dbReference type="Pfam" id="PF04825"/>
    </source>
</evidence>
<dbReference type="InterPro" id="IPR006910">
    <property type="entry name" value="Rad21_Rec8_N"/>
</dbReference>
<feature type="domain" description="Rad21/Rec8-like protein C-terminal eukaryotic" evidence="5">
    <location>
        <begin position="531"/>
        <end position="570"/>
    </location>
</feature>
<evidence type="ECO:0000256" key="2">
    <source>
        <dbReference type="ARBA" id="ARBA00009870"/>
    </source>
</evidence>
<reference evidence="7 8" key="1">
    <citation type="journal article" date="2012" name="Eukaryot. Cell">
        <title>Genome sequence of the Trichosporon asahii environmental strain CBS 8904.</title>
        <authorList>
            <person name="Yang R.Y."/>
            <person name="Li H.T."/>
            <person name="Zhu H."/>
            <person name="Zhou G.P."/>
            <person name="Wang M."/>
            <person name="Wang L."/>
        </authorList>
    </citation>
    <scope>NUCLEOTIDE SEQUENCE [LARGE SCALE GENOMIC DNA]</scope>
    <source>
        <strain evidence="7 8">CBS 8904</strain>
    </source>
</reference>
<dbReference type="eggNOG" id="KOG1213">
    <property type="taxonomic scope" value="Eukaryota"/>
</dbReference>
<dbReference type="InParanoid" id="K1VM67"/>
<dbReference type="EMBL" id="AMBO01000341">
    <property type="protein sequence ID" value="EKD00452.1"/>
    <property type="molecule type" value="Genomic_DNA"/>
</dbReference>
<dbReference type="PANTHER" id="PTHR12585">
    <property type="entry name" value="SCC1 / RAD21 FAMILY MEMBER"/>
    <property type="match status" value="1"/>
</dbReference>
<comment type="caution">
    <text evidence="7">The sequence shown here is derived from an EMBL/GenBank/DDBJ whole genome shotgun (WGS) entry which is preliminary data.</text>
</comment>
<comment type="similarity">
    <text evidence="2">Belongs to the rad21 family.</text>
</comment>
<dbReference type="GO" id="GO:0003682">
    <property type="term" value="F:chromatin binding"/>
    <property type="evidence" value="ECO:0007669"/>
    <property type="project" value="TreeGrafter"/>
</dbReference>
<dbReference type="Gene3D" id="1.10.10.580">
    <property type="entry name" value="Structural maintenance of chromosome 1. Chain E"/>
    <property type="match status" value="1"/>
</dbReference>
<evidence type="ECO:0000256" key="4">
    <source>
        <dbReference type="SAM" id="MobiDB-lite"/>
    </source>
</evidence>
<dbReference type="InterPro" id="IPR036390">
    <property type="entry name" value="WH_DNA-bd_sf"/>
</dbReference>
<dbReference type="InterPro" id="IPR023093">
    <property type="entry name" value="ScpA-like_C"/>
</dbReference>
<feature type="region of interest" description="Disordered" evidence="4">
    <location>
        <begin position="106"/>
        <end position="177"/>
    </location>
</feature>
<dbReference type="GO" id="GO:0006302">
    <property type="term" value="P:double-strand break repair"/>
    <property type="evidence" value="ECO:0007669"/>
    <property type="project" value="TreeGrafter"/>
</dbReference>
<dbReference type="GO" id="GO:0008278">
    <property type="term" value="C:cohesin complex"/>
    <property type="evidence" value="ECO:0007669"/>
    <property type="project" value="InterPro"/>
</dbReference>
<keyword evidence="3" id="KW-0539">Nucleus</keyword>
<dbReference type="Proteomes" id="UP000006757">
    <property type="component" value="Unassembled WGS sequence"/>
</dbReference>
<feature type="compositionally biased region" description="Basic residues" evidence="4">
    <location>
        <begin position="277"/>
        <end position="286"/>
    </location>
</feature>
<feature type="region of interest" description="Disordered" evidence="4">
    <location>
        <begin position="385"/>
        <end position="440"/>
    </location>
</feature>
<evidence type="ECO:0008006" key="9">
    <source>
        <dbReference type="Google" id="ProtNLM"/>
    </source>
</evidence>
<dbReference type="Pfam" id="PF04825">
    <property type="entry name" value="Rad21_Rec8_N"/>
    <property type="match status" value="1"/>
</dbReference>
<proteinExistence type="inferred from homology"/>
<dbReference type="Pfam" id="PF04824">
    <property type="entry name" value="Rad21_Rec8"/>
    <property type="match status" value="1"/>
</dbReference>
<feature type="compositionally biased region" description="Basic and acidic residues" evidence="4">
    <location>
        <begin position="265"/>
        <end position="276"/>
    </location>
</feature>
<comment type="subcellular location">
    <subcellularLocation>
        <location evidence="1">Nucleus</location>
    </subcellularLocation>
</comment>
<evidence type="ECO:0000313" key="8">
    <source>
        <dbReference type="Proteomes" id="UP000006757"/>
    </source>
</evidence>
<keyword evidence="8" id="KW-1185">Reference proteome</keyword>
<evidence type="ECO:0000259" key="5">
    <source>
        <dbReference type="Pfam" id="PF04824"/>
    </source>
</evidence>
<evidence type="ECO:0000256" key="1">
    <source>
        <dbReference type="ARBA" id="ARBA00004123"/>
    </source>
</evidence>
<dbReference type="HOGENOM" id="CLU_467070_0_0_1"/>
<feature type="domain" description="Rad21/Rec8-like protein N-terminal" evidence="6">
    <location>
        <begin position="1"/>
        <end position="69"/>
    </location>
</feature>
<name>K1VM67_TRIAC</name>
<dbReference type="InterPro" id="IPR039781">
    <property type="entry name" value="Rad21/Rec8-like"/>
</dbReference>
<gene>
    <name evidence="7" type="ORF">A1Q2_05289</name>
</gene>
<organism evidence="7 8">
    <name type="scientific">Trichosporon asahii var. asahii (strain CBS 8904)</name>
    <name type="common">Yeast</name>
    <dbReference type="NCBI Taxonomy" id="1220162"/>
    <lineage>
        <taxon>Eukaryota</taxon>
        <taxon>Fungi</taxon>
        <taxon>Dikarya</taxon>
        <taxon>Basidiomycota</taxon>
        <taxon>Agaricomycotina</taxon>
        <taxon>Tremellomycetes</taxon>
        <taxon>Trichosporonales</taxon>
        <taxon>Trichosporonaceae</taxon>
        <taxon>Trichosporon</taxon>
    </lineage>
</organism>
<dbReference type="PANTHER" id="PTHR12585:SF51">
    <property type="entry name" value="MEIOTIC RECOMBINATION PROTEIN REC8"/>
    <property type="match status" value="1"/>
</dbReference>